<dbReference type="SUPFAM" id="SSF101898">
    <property type="entry name" value="NHL repeat"/>
    <property type="match status" value="1"/>
</dbReference>
<dbReference type="InterPro" id="IPR015943">
    <property type="entry name" value="WD40/YVTN_repeat-like_dom_sf"/>
</dbReference>
<dbReference type="Proteomes" id="UP001595696">
    <property type="component" value="Unassembled WGS sequence"/>
</dbReference>
<organism evidence="2 3">
    <name type="scientific">Nocardia jiangsuensis</name>
    <dbReference type="NCBI Taxonomy" id="1691563"/>
    <lineage>
        <taxon>Bacteria</taxon>
        <taxon>Bacillati</taxon>
        <taxon>Actinomycetota</taxon>
        <taxon>Actinomycetes</taxon>
        <taxon>Mycobacteriales</taxon>
        <taxon>Nocardiaceae</taxon>
        <taxon>Nocardia</taxon>
    </lineage>
</organism>
<sequence>MRPVGSLAAGLVALAVLTGCSGDGSGPDVPTREPAAPAAAPEPAVPPAGRTALAGSSYTLLAADPGSGLLAAATGTRLDVLDPGADPLAVARTVTLPGAAAALVQGRPGEVLAAVPGAVVRVALGAGTSTEVPVDAEVRSVAPGPDDTLVVGTGDGQIRTLGPDGATRATADGLVSADALAVVGGEVTVLDRRQSMIAELDTGADRLGLGLRAGDGATTLLADPLGRVLVTDTDHGELLVYTTAPLVLRQRFPVGSAPYALAYDAGSDTVWVSCTQSNEVVGFDLGTGIPVEVDRRPTVRQPDALAVDARTGDLFVASAAGGGVQRIAATDRKRGQ</sequence>
<proteinExistence type="predicted"/>
<comment type="caution">
    <text evidence="2">The sequence shown here is derived from an EMBL/GenBank/DDBJ whole genome shotgun (WGS) entry which is preliminary data.</text>
</comment>
<dbReference type="Gene3D" id="2.130.10.10">
    <property type="entry name" value="YVTN repeat-like/Quinoprotein amine dehydrogenase"/>
    <property type="match status" value="1"/>
</dbReference>
<evidence type="ECO:0000256" key="1">
    <source>
        <dbReference type="SAM" id="MobiDB-lite"/>
    </source>
</evidence>
<gene>
    <name evidence="2" type="ORF">ACFO0B_25860</name>
</gene>
<dbReference type="RefSeq" id="WP_378615194.1">
    <property type="nucleotide sequence ID" value="NZ_JBHSAX010000019.1"/>
</dbReference>
<protein>
    <submittedName>
        <fullName evidence="2">YncE family protein</fullName>
    </submittedName>
</protein>
<evidence type="ECO:0000313" key="2">
    <source>
        <dbReference type="EMBL" id="MFC3965430.1"/>
    </source>
</evidence>
<name>A0ABV8DZ60_9NOCA</name>
<evidence type="ECO:0000313" key="3">
    <source>
        <dbReference type="Proteomes" id="UP001595696"/>
    </source>
</evidence>
<reference evidence="3" key="1">
    <citation type="journal article" date="2019" name="Int. J. Syst. Evol. Microbiol.">
        <title>The Global Catalogue of Microorganisms (GCM) 10K type strain sequencing project: providing services to taxonomists for standard genome sequencing and annotation.</title>
        <authorList>
            <consortium name="The Broad Institute Genomics Platform"/>
            <consortium name="The Broad Institute Genome Sequencing Center for Infectious Disease"/>
            <person name="Wu L."/>
            <person name="Ma J."/>
        </authorList>
    </citation>
    <scope>NUCLEOTIDE SEQUENCE [LARGE SCALE GENOMIC DNA]</scope>
    <source>
        <strain evidence="3">CGMCC 4.7330</strain>
    </source>
</reference>
<feature type="region of interest" description="Disordered" evidence="1">
    <location>
        <begin position="24"/>
        <end position="49"/>
    </location>
</feature>
<feature type="compositionally biased region" description="Low complexity" evidence="1">
    <location>
        <begin position="33"/>
        <end position="42"/>
    </location>
</feature>
<keyword evidence="3" id="KW-1185">Reference proteome</keyword>
<dbReference type="EMBL" id="JBHSAX010000019">
    <property type="protein sequence ID" value="MFC3965430.1"/>
    <property type="molecule type" value="Genomic_DNA"/>
</dbReference>
<accession>A0ABV8DZ60</accession>
<dbReference type="PROSITE" id="PS51257">
    <property type="entry name" value="PROKAR_LIPOPROTEIN"/>
    <property type="match status" value="1"/>
</dbReference>